<protein>
    <submittedName>
        <fullName evidence="1">Uncharacterized protein</fullName>
    </submittedName>
</protein>
<dbReference type="Proteomes" id="UP000614058">
    <property type="component" value="Unassembled WGS sequence"/>
</dbReference>
<comment type="caution">
    <text evidence="1">The sequence shown here is derived from an EMBL/GenBank/DDBJ whole genome shotgun (WGS) entry which is preliminary data.</text>
</comment>
<dbReference type="GeneID" id="84907178"/>
<evidence type="ECO:0000313" key="2">
    <source>
        <dbReference type="Proteomes" id="UP000614058"/>
    </source>
</evidence>
<gene>
    <name evidence="1" type="ORF">JDW22_11300</name>
</gene>
<dbReference type="RefSeq" id="WP_003793767.1">
    <property type="nucleotide sequence ID" value="NZ_JAEHNZ010000004.1"/>
</dbReference>
<reference evidence="1 2" key="1">
    <citation type="journal article" date="2021" name="Pathogens">
        <title>Isolation and Characterization of Kingella bonacorsii sp. nov., A Novel Kingella Species Detected in a Stable Periodontitis Subject.</title>
        <authorList>
            <person name="Antezack A."/>
            <person name="Boxberger M."/>
            <person name="Rolland C."/>
            <person name="Monnet-Corti V."/>
            <person name="La Scola B."/>
        </authorList>
    </citation>
    <scope>NUCLEOTIDE SEQUENCE [LARGE SCALE GENOMIC DNA]</scope>
    <source>
        <strain evidence="1 2">Marseille-Q4569</strain>
    </source>
</reference>
<organism evidence="1 2">
    <name type="scientific">Kingella bonacorsii</name>
    <dbReference type="NCBI Taxonomy" id="2796361"/>
    <lineage>
        <taxon>Bacteria</taxon>
        <taxon>Pseudomonadati</taxon>
        <taxon>Pseudomonadota</taxon>
        <taxon>Betaproteobacteria</taxon>
        <taxon>Neisseriales</taxon>
        <taxon>Neisseriaceae</taxon>
        <taxon>Kingella</taxon>
    </lineage>
</organism>
<dbReference type="EMBL" id="JAEHNZ010000004">
    <property type="protein sequence ID" value="MBK0397146.1"/>
    <property type="molecule type" value="Genomic_DNA"/>
</dbReference>
<evidence type="ECO:0000313" key="1">
    <source>
        <dbReference type="EMBL" id="MBK0397146.1"/>
    </source>
</evidence>
<name>A0ABS1BV58_9NEIS</name>
<proteinExistence type="predicted"/>
<accession>A0ABS1BV58</accession>
<keyword evidence="2" id="KW-1185">Reference proteome</keyword>
<sequence length="67" mass="7659">MNRSIFVFRLPMASNQGQPENKMHNKDGGLLSNRLNDFSLVEVHKFVFRLPMANNLKVGYVALPRTV</sequence>